<gene>
    <name evidence="4" type="ORF">AAFF_G00430820</name>
</gene>
<dbReference type="PANTHER" id="PTHR11748">
    <property type="entry name" value="D-LACTATE DEHYDROGENASE"/>
    <property type="match status" value="1"/>
</dbReference>
<comment type="similarity">
    <text evidence="2">Belongs to the FAD-binding oxidoreductase/transferase type 4 family.</text>
</comment>
<protein>
    <submittedName>
        <fullName evidence="4">Uncharacterized protein</fullName>
    </submittedName>
</protein>
<dbReference type="SUPFAM" id="SSF56176">
    <property type="entry name" value="FAD-binding/transporter-associated domain-like"/>
    <property type="match status" value="1"/>
</dbReference>
<comment type="cofactor">
    <cofactor evidence="1">
        <name>FAD</name>
        <dbReference type="ChEBI" id="CHEBI:57692"/>
    </cofactor>
</comment>
<reference evidence="4" key="1">
    <citation type="journal article" date="2023" name="Science">
        <title>Genome structures resolve the early diversification of teleost fishes.</title>
        <authorList>
            <person name="Parey E."/>
            <person name="Louis A."/>
            <person name="Montfort J."/>
            <person name="Bouchez O."/>
            <person name="Roques C."/>
            <person name="Iampietro C."/>
            <person name="Lluch J."/>
            <person name="Castinel A."/>
            <person name="Donnadieu C."/>
            <person name="Desvignes T."/>
            <person name="Floi Bucao C."/>
            <person name="Jouanno E."/>
            <person name="Wen M."/>
            <person name="Mejri S."/>
            <person name="Dirks R."/>
            <person name="Jansen H."/>
            <person name="Henkel C."/>
            <person name="Chen W.J."/>
            <person name="Zahm M."/>
            <person name="Cabau C."/>
            <person name="Klopp C."/>
            <person name="Thompson A.W."/>
            <person name="Robinson-Rechavi M."/>
            <person name="Braasch I."/>
            <person name="Lecointre G."/>
            <person name="Bobe J."/>
            <person name="Postlethwait J.H."/>
            <person name="Berthelot C."/>
            <person name="Roest Crollius H."/>
            <person name="Guiguen Y."/>
        </authorList>
    </citation>
    <scope>NUCLEOTIDE SEQUENCE</scope>
    <source>
        <strain evidence="4">NC1722</strain>
    </source>
</reference>
<dbReference type="AlphaFoldDB" id="A0AAD7R372"/>
<keyword evidence="5" id="KW-1185">Reference proteome</keyword>
<dbReference type="GO" id="GO:0005739">
    <property type="term" value="C:mitochondrion"/>
    <property type="evidence" value="ECO:0007669"/>
    <property type="project" value="TreeGrafter"/>
</dbReference>
<dbReference type="EMBL" id="JAINUG010000926">
    <property type="protein sequence ID" value="KAJ8361703.1"/>
    <property type="molecule type" value="Genomic_DNA"/>
</dbReference>
<sequence length="113" mass="11614">MMAVFSQGISEDEAAYPGADVSLCIMAAPSASRTNAVRYGTMRENVLNLEVLLADGTIFHTGQGASAQCTGAWGAFGEKSAAQGRGGTPDHRGHAGSHSHSGPQNLMNPGKVL</sequence>
<dbReference type="Proteomes" id="UP001221898">
    <property type="component" value="Unassembled WGS sequence"/>
</dbReference>
<dbReference type="GO" id="GO:1903457">
    <property type="term" value="P:lactate catabolic process"/>
    <property type="evidence" value="ECO:0007669"/>
    <property type="project" value="TreeGrafter"/>
</dbReference>
<dbReference type="InterPro" id="IPR036318">
    <property type="entry name" value="FAD-bd_PCMH-like_sf"/>
</dbReference>
<organism evidence="4 5">
    <name type="scientific">Aldrovandia affinis</name>
    <dbReference type="NCBI Taxonomy" id="143900"/>
    <lineage>
        <taxon>Eukaryota</taxon>
        <taxon>Metazoa</taxon>
        <taxon>Chordata</taxon>
        <taxon>Craniata</taxon>
        <taxon>Vertebrata</taxon>
        <taxon>Euteleostomi</taxon>
        <taxon>Actinopterygii</taxon>
        <taxon>Neopterygii</taxon>
        <taxon>Teleostei</taxon>
        <taxon>Notacanthiformes</taxon>
        <taxon>Halosauridae</taxon>
        <taxon>Aldrovandia</taxon>
    </lineage>
</organism>
<evidence type="ECO:0000313" key="5">
    <source>
        <dbReference type="Proteomes" id="UP001221898"/>
    </source>
</evidence>
<dbReference type="Gene3D" id="3.30.465.10">
    <property type="match status" value="1"/>
</dbReference>
<dbReference type="GO" id="GO:0004458">
    <property type="term" value="F:D-lactate dehydrogenase (cytochrome) activity"/>
    <property type="evidence" value="ECO:0007669"/>
    <property type="project" value="TreeGrafter"/>
</dbReference>
<accession>A0AAD7R372</accession>
<evidence type="ECO:0000256" key="2">
    <source>
        <dbReference type="ARBA" id="ARBA00008000"/>
    </source>
</evidence>
<name>A0AAD7R372_9TELE</name>
<evidence type="ECO:0000256" key="3">
    <source>
        <dbReference type="SAM" id="MobiDB-lite"/>
    </source>
</evidence>
<proteinExistence type="inferred from homology"/>
<dbReference type="GO" id="GO:0050660">
    <property type="term" value="F:flavin adenine dinucleotide binding"/>
    <property type="evidence" value="ECO:0007669"/>
    <property type="project" value="InterPro"/>
</dbReference>
<evidence type="ECO:0000313" key="4">
    <source>
        <dbReference type="EMBL" id="KAJ8361703.1"/>
    </source>
</evidence>
<evidence type="ECO:0000256" key="1">
    <source>
        <dbReference type="ARBA" id="ARBA00001974"/>
    </source>
</evidence>
<comment type="caution">
    <text evidence="4">The sequence shown here is derived from an EMBL/GenBank/DDBJ whole genome shotgun (WGS) entry which is preliminary data.</text>
</comment>
<dbReference type="PANTHER" id="PTHR11748:SF111">
    <property type="entry name" value="D-LACTATE DEHYDROGENASE, MITOCHONDRIAL-RELATED"/>
    <property type="match status" value="1"/>
</dbReference>
<feature type="region of interest" description="Disordered" evidence="3">
    <location>
        <begin position="79"/>
        <end position="113"/>
    </location>
</feature>
<dbReference type="InterPro" id="IPR016169">
    <property type="entry name" value="FAD-bd_PCMH_sub2"/>
</dbReference>
<dbReference type="GO" id="GO:0008720">
    <property type="term" value="F:D-lactate dehydrogenase (NAD+) activity"/>
    <property type="evidence" value="ECO:0007669"/>
    <property type="project" value="TreeGrafter"/>
</dbReference>